<dbReference type="PANTHER" id="PTHR11937">
    <property type="entry name" value="ACTIN"/>
    <property type="match status" value="1"/>
</dbReference>
<dbReference type="Proteomes" id="UP000310066">
    <property type="component" value="Unassembled WGS sequence"/>
</dbReference>
<dbReference type="Gene3D" id="3.90.640.10">
    <property type="entry name" value="Actin, Chain A, domain 4"/>
    <property type="match status" value="2"/>
</dbReference>
<protein>
    <submittedName>
        <fullName evidence="3">Uncharacterized protein</fullName>
    </submittedName>
</protein>
<comment type="caution">
    <text evidence="3">The sequence shown here is derived from an EMBL/GenBank/DDBJ whole genome shotgun (WGS) entry which is preliminary data.</text>
</comment>
<dbReference type="FunFam" id="3.30.420.40:FF:000232">
    <property type="entry name" value="Actin-related protein 8"/>
    <property type="match status" value="1"/>
</dbReference>
<dbReference type="SMART" id="SM00268">
    <property type="entry name" value="ACTIN"/>
    <property type="match status" value="1"/>
</dbReference>
<dbReference type="InterPro" id="IPR043129">
    <property type="entry name" value="ATPase_NBD"/>
</dbReference>
<evidence type="ECO:0000313" key="4">
    <source>
        <dbReference type="Proteomes" id="UP000310066"/>
    </source>
</evidence>
<accession>A0A4U0VGP4</accession>
<feature type="region of interest" description="Disordered" evidence="2">
    <location>
        <begin position="522"/>
        <end position="599"/>
    </location>
</feature>
<dbReference type="AlphaFoldDB" id="A0A4U0VGP4"/>
<dbReference type="EMBL" id="NAJP01000004">
    <property type="protein sequence ID" value="TKA47902.1"/>
    <property type="molecule type" value="Genomic_DNA"/>
</dbReference>
<reference evidence="3 4" key="1">
    <citation type="submission" date="2017-03" db="EMBL/GenBank/DDBJ databases">
        <title>Genomes of endolithic fungi from Antarctica.</title>
        <authorList>
            <person name="Coleine C."/>
            <person name="Masonjones S."/>
            <person name="Stajich J.E."/>
        </authorList>
    </citation>
    <scope>NUCLEOTIDE SEQUENCE [LARGE SCALE GENOMIC DNA]</scope>
    <source>
        <strain evidence="3 4">CCFEE 5311</strain>
    </source>
</reference>
<evidence type="ECO:0000256" key="1">
    <source>
        <dbReference type="RuleBase" id="RU000487"/>
    </source>
</evidence>
<feature type="compositionally biased region" description="Pro residues" evidence="2">
    <location>
        <begin position="568"/>
        <end position="577"/>
    </location>
</feature>
<dbReference type="CDD" id="cd10206">
    <property type="entry name" value="ASKHA_NBD_Arp8-like"/>
    <property type="match status" value="1"/>
</dbReference>
<sequence length="725" mass="81460">MVGKKSGRALFKEEGLQRTDNNMEFTTWPQVPMINQKNYYTEFLKRDDQALAVRLQQEAHLNARKKAAVDIDRARAQAAHDGIPFAEADPELDDDVVMDDVLGDNYGSKTIVIHVGSQNMRIGLATDALPKTIPMVIAKKADRSEAEDGEPRPKRIKLDASAPSEEWFGDEFAKEYNAMAQDYKVSRRANKRRVLPNSRELVTKWNSTTPPETIPEHSDPMRIDWTELPANPKAAPDYIVGAAALRIPEQSKPRYRLHWPIRHGWLNERGYQNRSVLEGDFLLIIEQSIRTELEIPRKKDWTQCSCVFIVPDLYEKVMVGKVLEQLIRNFGFQRVCFLQESTAATFGAGFGTACIVDIGAQKTSISCVEDGMVMEESRINLKMGGYDVTETFAKMMLFDRFNYSDFNLMRRHDFLLAEELKERFTTMSDENVSVQLFDFHVRAFGQKTRKYSSKIYDEGTLAPMGYFRPAIFDHTDKLDGRRSIVPRSVDLYNGHPNDPLSKAQMAVVLYVKEAIPSAVLAPPAQTTQPLPTNLTPTPNKPRPLPLPSHLNPDPENTPRSSPAASPAPDDPGTPHPPTADDTNPDDPPEPKSAAPDTALIDRTVPVMPLDTAILTSIHHATLPPTHSETERRRRDLLGGIILVGGGAKTPHLASYLEARLRAAMAQYPKEILVAMPPREMDPAVLVWKGGSIFGKLRMTNDSWIGGEEYDRLGSRILGYKCIWHW</sequence>
<evidence type="ECO:0000313" key="3">
    <source>
        <dbReference type="EMBL" id="TKA47902.1"/>
    </source>
</evidence>
<comment type="similarity">
    <text evidence="1">Belongs to the actin family.</text>
</comment>
<organism evidence="3 4">
    <name type="scientific">Friedmanniomyces endolithicus</name>
    <dbReference type="NCBI Taxonomy" id="329885"/>
    <lineage>
        <taxon>Eukaryota</taxon>
        <taxon>Fungi</taxon>
        <taxon>Dikarya</taxon>
        <taxon>Ascomycota</taxon>
        <taxon>Pezizomycotina</taxon>
        <taxon>Dothideomycetes</taxon>
        <taxon>Dothideomycetidae</taxon>
        <taxon>Mycosphaerellales</taxon>
        <taxon>Teratosphaeriaceae</taxon>
        <taxon>Friedmanniomyces</taxon>
    </lineage>
</organism>
<dbReference type="Gene3D" id="3.30.420.40">
    <property type="match status" value="3"/>
</dbReference>
<dbReference type="SUPFAM" id="SSF53067">
    <property type="entry name" value="Actin-like ATPase domain"/>
    <property type="match status" value="2"/>
</dbReference>
<dbReference type="InterPro" id="IPR004000">
    <property type="entry name" value="Actin"/>
</dbReference>
<proteinExistence type="inferred from homology"/>
<name>A0A4U0VGP4_9PEZI</name>
<dbReference type="OrthoDB" id="5572108at2759"/>
<dbReference type="Pfam" id="PF00022">
    <property type="entry name" value="Actin"/>
    <property type="match status" value="2"/>
</dbReference>
<dbReference type="STRING" id="329885.A0A4U0VGP4"/>
<feature type="compositionally biased region" description="Low complexity" evidence="2">
    <location>
        <begin position="522"/>
        <end position="537"/>
    </location>
</feature>
<gene>
    <name evidence="3" type="ORF">B0A54_01391</name>
</gene>
<evidence type="ECO:0000256" key="2">
    <source>
        <dbReference type="SAM" id="MobiDB-lite"/>
    </source>
</evidence>